<comment type="caution">
    <text evidence="1">The sequence shown here is derived from an EMBL/GenBank/DDBJ whole genome shotgun (WGS) entry which is preliminary data.</text>
</comment>
<organism evidence="1 2">
    <name type="scientific">Puccinia graminis f. sp. tritici</name>
    <dbReference type="NCBI Taxonomy" id="56615"/>
    <lineage>
        <taxon>Eukaryota</taxon>
        <taxon>Fungi</taxon>
        <taxon>Dikarya</taxon>
        <taxon>Basidiomycota</taxon>
        <taxon>Pucciniomycotina</taxon>
        <taxon>Pucciniomycetes</taxon>
        <taxon>Pucciniales</taxon>
        <taxon>Pucciniaceae</taxon>
        <taxon>Puccinia</taxon>
    </lineage>
</organism>
<reference evidence="1 2" key="1">
    <citation type="submission" date="2019-05" db="EMBL/GenBank/DDBJ databases">
        <title>Emergence of the Ug99 lineage of the wheat stem rust pathogen through somatic hybridization.</title>
        <authorList>
            <person name="Li F."/>
            <person name="Upadhyaya N.M."/>
            <person name="Sperschneider J."/>
            <person name="Matny O."/>
            <person name="Nguyen-Phuc H."/>
            <person name="Mago R."/>
            <person name="Raley C."/>
            <person name="Miller M.E."/>
            <person name="Silverstein K.A.T."/>
            <person name="Henningsen E."/>
            <person name="Hirsch C.D."/>
            <person name="Visser B."/>
            <person name="Pretorius Z.A."/>
            <person name="Steffenson B.J."/>
            <person name="Schwessinger B."/>
            <person name="Dodds P.N."/>
            <person name="Figueroa M."/>
        </authorList>
    </citation>
    <scope>NUCLEOTIDE SEQUENCE [LARGE SCALE GENOMIC DNA]</scope>
    <source>
        <strain evidence="1 2">Ug99</strain>
    </source>
</reference>
<name>A0A5B0PL03_PUCGR</name>
<protein>
    <submittedName>
        <fullName evidence="1">Uncharacterized protein</fullName>
    </submittedName>
</protein>
<sequence length="58" mass="6043">MLQALKVKHRMKLAARPGMAGLPNVVNVGPPKGLSGNETFSLLALRQAPGSVSFVSLS</sequence>
<gene>
    <name evidence="1" type="ORF">PGTUg99_012549</name>
</gene>
<dbReference type="EMBL" id="VDEP01000338">
    <property type="protein sequence ID" value="KAA1102257.1"/>
    <property type="molecule type" value="Genomic_DNA"/>
</dbReference>
<evidence type="ECO:0000313" key="1">
    <source>
        <dbReference type="EMBL" id="KAA1102257.1"/>
    </source>
</evidence>
<proteinExistence type="predicted"/>
<dbReference type="AlphaFoldDB" id="A0A5B0PL03"/>
<evidence type="ECO:0000313" key="2">
    <source>
        <dbReference type="Proteomes" id="UP000325313"/>
    </source>
</evidence>
<accession>A0A5B0PL03</accession>
<dbReference type="Proteomes" id="UP000325313">
    <property type="component" value="Unassembled WGS sequence"/>
</dbReference>
<feature type="non-terminal residue" evidence="1">
    <location>
        <position position="58"/>
    </location>
</feature>